<accession>A0ABP8JUU6</accession>
<reference evidence="2" key="1">
    <citation type="journal article" date="2019" name="Int. J. Syst. Evol. Microbiol.">
        <title>The Global Catalogue of Microorganisms (GCM) 10K type strain sequencing project: providing services to taxonomists for standard genome sequencing and annotation.</title>
        <authorList>
            <consortium name="The Broad Institute Genomics Platform"/>
            <consortium name="The Broad Institute Genome Sequencing Center for Infectious Disease"/>
            <person name="Wu L."/>
            <person name="Ma J."/>
        </authorList>
    </citation>
    <scope>NUCLEOTIDE SEQUENCE [LARGE SCALE GENOMIC DNA]</scope>
    <source>
        <strain evidence="2">JCM 17925</strain>
    </source>
</reference>
<comment type="caution">
    <text evidence="1">The sequence shown here is derived from an EMBL/GenBank/DDBJ whole genome shotgun (WGS) entry which is preliminary data.</text>
</comment>
<keyword evidence="2" id="KW-1185">Reference proteome</keyword>
<proteinExistence type="predicted"/>
<evidence type="ECO:0008006" key="3">
    <source>
        <dbReference type="Google" id="ProtNLM"/>
    </source>
</evidence>
<evidence type="ECO:0000313" key="2">
    <source>
        <dbReference type="Proteomes" id="UP001500936"/>
    </source>
</evidence>
<name>A0ABP8JUU6_9BACT</name>
<protein>
    <recommendedName>
        <fullName evidence="3">GH26 domain-containing protein</fullName>
    </recommendedName>
</protein>
<dbReference type="Proteomes" id="UP001500936">
    <property type="component" value="Unassembled WGS sequence"/>
</dbReference>
<evidence type="ECO:0000313" key="1">
    <source>
        <dbReference type="EMBL" id="GAA4396367.1"/>
    </source>
</evidence>
<sequence>MALFSQCQTRFTPDVPDAVTPSAARKNTVQEAVTPAVYKGVYIDGFATILGNATKENTLLDWCVKHGFNAISVYDLNTIMANGRYAQLAKFNKKAHATYGIAQIAAVRGTAANFTQNAQYDAGRTDLQERFDVYNLENEWWNNGPACDFGCYTGILQSLKSTAKAANPPMISEAYIGWFLNPTGQDLYQASTLVSNLDRILVHDYRKAPDFGYMQERLSYLGRAAQSQNRVMDVIVLFSAESAFMFNYYSTKGQNKTFGDAYAAIVTQFNAANFDGKANIRLIGYQVFAYSFAKSARP</sequence>
<dbReference type="EMBL" id="BAABHB010000001">
    <property type="protein sequence ID" value="GAA4396367.1"/>
    <property type="molecule type" value="Genomic_DNA"/>
</dbReference>
<organism evidence="1 2">
    <name type="scientific">Nibrella viscosa</name>
    <dbReference type="NCBI Taxonomy" id="1084524"/>
    <lineage>
        <taxon>Bacteria</taxon>
        <taxon>Pseudomonadati</taxon>
        <taxon>Bacteroidota</taxon>
        <taxon>Cytophagia</taxon>
        <taxon>Cytophagales</taxon>
        <taxon>Spirosomataceae</taxon>
        <taxon>Nibrella</taxon>
    </lineage>
</organism>
<gene>
    <name evidence="1" type="ORF">GCM10023187_04430</name>
</gene>